<sequence>MLDRKTGFLNIHCRCSTLAFRSAFTEAYTLTLKTDSFCRAGTSLESGEYESSYVTRPLAHMQFNNSSVPTRYGD</sequence>
<dbReference type="Proteomes" id="UP001054945">
    <property type="component" value="Unassembled WGS sequence"/>
</dbReference>
<proteinExistence type="predicted"/>
<organism evidence="1 2">
    <name type="scientific">Caerostris extrusa</name>
    <name type="common">Bark spider</name>
    <name type="synonym">Caerostris bankana</name>
    <dbReference type="NCBI Taxonomy" id="172846"/>
    <lineage>
        <taxon>Eukaryota</taxon>
        <taxon>Metazoa</taxon>
        <taxon>Ecdysozoa</taxon>
        <taxon>Arthropoda</taxon>
        <taxon>Chelicerata</taxon>
        <taxon>Arachnida</taxon>
        <taxon>Araneae</taxon>
        <taxon>Araneomorphae</taxon>
        <taxon>Entelegynae</taxon>
        <taxon>Araneoidea</taxon>
        <taxon>Araneidae</taxon>
        <taxon>Caerostris</taxon>
    </lineage>
</organism>
<dbReference type="EMBL" id="BPLR01015535">
    <property type="protein sequence ID" value="GIY76801.1"/>
    <property type="molecule type" value="Genomic_DNA"/>
</dbReference>
<evidence type="ECO:0000313" key="1">
    <source>
        <dbReference type="EMBL" id="GIY76801.1"/>
    </source>
</evidence>
<keyword evidence="2" id="KW-1185">Reference proteome</keyword>
<name>A0AAV4W4C0_CAEEX</name>
<comment type="caution">
    <text evidence="1">The sequence shown here is derived from an EMBL/GenBank/DDBJ whole genome shotgun (WGS) entry which is preliminary data.</text>
</comment>
<protein>
    <submittedName>
        <fullName evidence="1">Uncharacterized protein</fullName>
    </submittedName>
</protein>
<reference evidence="1 2" key="1">
    <citation type="submission" date="2021-06" db="EMBL/GenBank/DDBJ databases">
        <title>Caerostris extrusa draft genome.</title>
        <authorList>
            <person name="Kono N."/>
            <person name="Arakawa K."/>
        </authorList>
    </citation>
    <scope>NUCLEOTIDE SEQUENCE [LARGE SCALE GENOMIC DNA]</scope>
</reference>
<evidence type="ECO:0000313" key="2">
    <source>
        <dbReference type="Proteomes" id="UP001054945"/>
    </source>
</evidence>
<dbReference type="AlphaFoldDB" id="A0AAV4W4C0"/>
<gene>
    <name evidence="1" type="ORF">CEXT_629111</name>
</gene>
<accession>A0AAV4W4C0</accession>